<dbReference type="GeneID" id="85350224"/>
<dbReference type="EMBL" id="JAUEPS010000082">
    <property type="protein sequence ID" value="KAK0439736.1"/>
    <property type="molecule type" value="Genomic_DNA"/>
</dbReference>
<evidence type="ECO:0000313" key="3">
    <source>
        <dbReference type="Proteomes" id="UP001175211"/>
    </source>
</evidence>
<comment type="caution">
    <text evidence="2">The sequence shown here is derived from an EMBL/GenBank/DDBJ whole genome shotgun (WGS) entry which is preliminary data.</text>
</comment>
<name>A0AA39JDE4_ARMTA</name>
<dbReference type="Proteomes" id="UP001175211">
    <property type="component" value="Unassembled WGS sequence"/>
</dbReference>
<organism evidence="2 3">
    <name type="scientific">Armillaria tabescens</name>
    <name type="common">Ringless honey mushroom</name>
    <name type="synonym">Agaricus tabescens</name>
    <dbReference type="NCBI Taxonomy" id="1929756"/>
    <lineage>
        <taxon>Eukaryota</taxon>
        <taxon>Fungi</taxon>
        <taxon>Dikarya</taxon>
        <taxon>Basidiomycota</taxon>
        <taxon>Agaricomycotina</taxon>
        <taxon>Agaricomycetes</taxon>
        <taxon>Agaricomycetidae</taxon>
        <taxon>Agaricales</taxon>
        <taxon>Marasmiineae</taxon>
        <taxon>Physalacriaceae</taxon>
        <taxon>Desarmillaria</taxon>
    </lineage>
</organism>
<dbReference type="InterPro" id="IPR046700">
    <property type="entry name" value="DUF6570"/>
</dbReference>
<sequence length="155" mass="17673">MDEVLAIMFTGPNKPTKDDFKCAPVLVRRNKVIQALEWLKLNHSDYYDIEISQDNMNEYPEDMPFVGVEYKPSHTNKTPEGISVHDNDEEDGVEDGDCPFVVHGLTGKKLELMMTSELKGIGMMYLNNNGKILAVGQEDMPESIWNNVQLYPKMF</sequence>
<gene>
    <name evidence="2" type="ORF">EV420DRAFT_1244996</name>
</gene>
<evidence type="ECO:0000259" key="1">
    <source>
        <dbReference type="Pfam" id="PF20209"/>
    </source>
</evidence>
<feature type="domain" description="DUF6570" evidence="1">
    <location>
        <begin position="1"/>
        <end position="57"/>
    </location>
</feature>
<dbReference type="Pfam" id="PF20209">
    <property type="entry name" value="DUF6570"/>
    <property type="match status" value="1"/>
</dbReference>
<dbReference type="RefSeq" id="XP_060323378.1">
    <property type="nucleotide sequence ID" value="XM_060466676.1"/>
</dbReference>
<proteinExistence type="predicted"/>
<evidence type="ECO:0000313" key="2">
    <source>
        <dbReference type="EMBL" id="KAK0439736.1"/>
    </source>
</evidence>
<accession>A0AA39JDE4</accession>
<dbReference type="AlphaFoldDB" id="A0AA39JDE4"/>
<keyword evidence="3" id="KW-1185">Reference proteome</keyword>
<reference evidence="2" key="1">
    <citation type="submission" date="2023-06" db="EMBL/GenBank/DDBJ databases">
        <authorList>
            <consortium name="Lawrence Berkeley National Laboratory"/>
            <person name="Ahrendt S."/>
            <person name="Sahu N."/>
            <person name="Indic B."/>
            <person name="Wong-Bajracharya J."/>
            <person name="Merenyi Z."/>
            <person name="Ke H.-M."/>
            <person name="Monk M."/>
            <person name="Kocsube S."/>
            <person name="Drula E."/>
            <person name="Lipzen A."/>
            <person name="Balint B."/>
            <person name="Henrissat B."/>
            <person name="Andreopoulos B."/>
            <person name="Martin F.M."/>
            <person name="Harder C.B."/>
            <person name="Rigling D."/>
            <person name="Ford K.L."/>
            <person name="Foster G.D."/>
            <person name="Pangilinan J."/>
            <person name="Papanicolaou A."/>
            <person name="Barry K."/>
            <person name="LaButti K."/>
            <person name="Viragh M."/>
            <person name="Koriabine M."/>
            <person name="Yan M."/>
            <person name="Riley R."/>
            <person name="Champramary S."/>
            <person name="Plett K.L."/>
            <person name="Tsai I.J."/>
            <person name="Slot J."/>
            <person name="Sipos G."/>
            <person name="Plett J."/>
            <person name="Nagy L.G."/>
            <person name="Grigoriev I.V."/>
        </authorList>
    </citation>
    <scope>NUCLEOTIDE SEQUENCE</scope>
    <source>
        <strain evidence="2">CCBAS 213</strain>
    </source>
</reference>
<feature type="non-terminal residue" evidence="2">
    <location>
        <position position="155"/>
    </location>
</feature>
<protein>
    <recommendedName>
        <fullName evidence="1">DUF6570 domain-containing protein</fullName>
    </recommendedName>
</protein>